<sequence>SQYLTSIAKNQTKFKIKVTARTVSNKYREGPEVKLKGFGISPLKIKMKKLIYTQIYSLIGCSISKSEVAKEVYDKGIAEVQVENEAIGQVLQK</sequence>
<proteinExistence type="predicted"/>
<comment type="caution">
    <text evidence="1">The sequence shown here is derived from an EMBL/GenBank/DDBJ whole genome shotgun (WGS) entry which is preliminary data.</text>
</comment>
<feature type="non-terminal residue" evidence="1">
    <location>
        <position position="1"/>
    </location>
</feature>
<gene>
    <name evidence="1" type="ORF">L195_g044061</name>
</gene>
<evidence type="ECO:0000313" key="2">
    <source>
        <dbReference type="Proteomes" id="UP000236291"/>
    </source>
</evidence>
<accession>A0A2K3MB00</accession>
<evidence type="ECO:0000313" key="1">
    <source>
        <dbReference type="EMBL" id="PNX87961.1"/>
    </source>
</evidence>
<organism evidence="1 2">
    <name type="scientific">Trifolium pratense</name>
    <name type="common">Red clover</name>
    <dbReference type="NCBI Taxonomy" id="57577"/>
    <lineage>
        <taxon>Eukaryota</taxon>
        <taxon>Viridiplantae</taxon>
        <taxon>Streptophyta</taxon>
        <taxon>Embryophyta</taxon>
        <taxon>Tracheophyta</taxon>
        <taxon>Spermatophyta</taxon>
        <taxon>Magnoliopsida</taxon>
        <taxon>eudicotyledons</taxon>
        <taxon>Gunneridae</taxon>
        <taxon>Pentapetalae</taxon>
        <taxon>rosids</taxon>
        <taxon>fabids</taxon>
        <taxon>Fabales</taxon>
        <taxon>Fabaceae</taxon>
        <taxon>Papilionoideae</taxon>
        <taxon>50 kb inversion clade</taxon>
        <taxon>NPAAA clade</taxon>
        <taxon>Hologalegina</taxon>
        <taxon>IRL clade</taxon>
        <taxon>Trifolieae</taxon>
        <taxon>Trifolium</taxon>
    </lineage>
</organism>
<name>A0A2K3MB00_TRIPR</name>
<dbReference type="AlphaFoldDB" id="A0A2K3MB00"/>
<reference evidence="1 2" key="1">
    <citation type="journal article" date="2014" name="Am. J. Bot.">
        <title>Genome assembly and annotation for red clover (Trifolium pratense; Fabaceae).</title>
        <authorList>
            <person name="Istvanek J."/>
            <person name="Jaros M."/>
            <person name="Krenek A."/>
            <person name="Repkova J."/>
        </authorList>
    </citation>
    <scope>NUCLEOTIDE SEQUENCE [LARGE SCALE GENOMIC DNA]</scope>
    <source>
        <strain evidence="2">cv. Tatra</strain>
        <tissue evidence="1">Young leaves</tissue>
    </source>
</reference>
<protein>
    <submittedName>
        <fullName evidence="1">NBS-containing resistance-like protein</fullName>
    </submittedName>
</protein>
<dbReference type="EMBL" id="ASHM01055223">
    <property type="protein sequence ID" value="PNX87961.1"/>
    <property type="molecule type" value="Genomic_DNA"/>
</dbReference>
<dbReference type="Proteomes" id="UP000236291">
    <property type="component" value="Unassembled WGS sequence"/>
</dbReference>
<reference evidence="1 2" key="2">
    <citation type="journal article" date="2017" name="Front. Plant Sci.">
        <title>Gene Classification and Mining of Molecular Markers Useful in Red Clover (Trifolium pratense) Breeding.</title>
        <authorList>
            <person name="Istvanek J."/>
            <person name="Dluhosova J."/>
            <person name="Dluhos P."/>
            <person name="Patkova L."/>
            <person name="Nedelnik J."/>
            <person name="Repkova J."/>
        </authorList>
    </citation>
    <scope>NUCLEOTIDE SEQUENCE [LARGE SCALE GENOMIC DNA]</scope>
    <source>
        <strain evidence="2">cv. Tatra</strain>
        <tissue evidence="1">Young leaves</tissue>
    </source>
</reference>